<dbReference type="CDD" id="cd05121">
    <property type="entry name" value="ABC1_ADCK3-like"/>
    <property type="match status" value="1"/>
</dbReference>
<dbReference type="GO" id="GO:0005524">
    <property type="term" value="F:ATP binding"/>
    <property type="evidence" value="ECO:0007669"/>
    <property type="project" value="InterPro"/>
</dbReference>
<name>A0A1G6LPU8_9BACT</name>
<keyword evidence="2" id="KW-1133">Transmembrane helix</keyword>
<evidence type="ECO:0000256" key="2">
    <source>
        <dbReference type="SAM" id="Phobius"/>
    </source>
</evidence>
<evidence type="ECO:0000259" key="3">
    <source>
        <dbReference type="PROSITE" id="PS50011"/>
    </source>
</evidence>
<dbReference type="OrthoDB" id="9795390at2"/>
<proteinExistence type="inferred from homology"/>
<feature type="domain" description="Protein kinase" evidence="3">
    <location>
        <begin position="112"/>
        <end position="416"/>
    </location>
</feature>
<dbReference type="InterPro" id="IPR011009">
    <property type="entry name" value="Kinase-like_dom_sf"/>
</dbReference>
<gene>
    <name evidence="4" type="ORF">SAMN05660835_00872</name>
</gene>
<keyword evidence="2" id="KW-0472">Membrane</keyword>
<keyword evidence="2" id="KW-0812">Transmembrane</keyword>
<feature type="transmembrane region" description="Helical" evidence="2">
    <location>
        <begin position="515"/>
        <end position="533"/>
    </location>
</feature>
<dbReference type="AlphaFoldDB" id="A0A1G6LPU8"/>
<dbReference type="Pfam" id="PF03109">
    <property type="entry name" value="ABC1"/>
    <property type="match status" value="1"/>
</dbReference>
<dbReference type="GO" id="GO:0004672">
    <property type="term" value="F:protein kinase activity"/>
    <property type="evidence" value="ECO:0007669"/>
    <property type="project" value="InterPro"/>
</dbReference>
<dbReference type="SUPFAM" id="SSF56112">
    <property type="entry name" value="Protein kinase-like (PK-like)"/>
    <property type="match status" value="1"/>
</dbReference>
<dbReference type="Proteomes" id="UP000199411">
    <property type="component" value="Unassembled WGS sequence"/>
</dbReference>
<dbReference type="EMBL" id="FMYU01000005">
    <property type="protein sequence ID" value="SDC45318.1"/>
    <property type="molecule type" value="Genomic_DNA"/>
</dbReference>
<keyword evidence="5" id="KW-1185">Reference proteome</keyword>
<dbReference type="InterPro" id="IPR004147">
    <property type="entry name" value="ABC1_dom"/>
</dbReference>
<evidence type="ECO:0000313" key="5">
    <source>
        <dbReference type="Proteomes" id="UP000199411"/>
    </source>
</evidence>
<accession>A0A1G6LPU8</accession>
<comment type="similarity">
    <text evidence="1">Belongs to the protein kinase superfamily. ADCK protein kinase family.</text>
</comment>
<dbReference type="PANTHER" id="PTHR10566">
    <property type="entry name" value="CHAPERONE-ACTIVITY OF BC1 COMPLEX CABC1 -RELATED"/>
    <property type="match status" value="1"/>
</dbReference>
<feature type="transmembrane region" description="Helical" evidence="2">
    <location>
        <begin position="481"/>
        <end position="503"/>
    </location>
</feature>
<dbReference type="InterPro" id="IPR050154">
    <property type="entry name" value="UbiB_kinase"/>
</dbReference>
<dbReference type="InterPro" id="IPR000719">
    <property type="entry name" value="Prot_kinase_dom"/>
</dbReference>
<reference evidence="5" key="1">
    <citation type="submission" date="2016-10" db="EMBL/GenBank/DDBJ databases">
        <authorList>
            <person name="Varghese N."/>
            <person name="Submissions S."/>
        </authorList>
    </citation>
    <scope>NUCLEOTIDE SEQUENCE [LARGE SCALE GENOMIC DNA]</scope>
    <source>
        <strain evidence="5">DSM 8415</strain>
    </source>
</reference>
<dbReference type="PROSITE" id="PS50011">
    <property type="entry name" value="PROTEIN_KINASE_DOM"/>
    <property type="match status" value="1"/>
</dbReference>
<protein>
    <submittedName>
        <fullName evidence="4">2-octaprenylphenol hydroxylase</fullName>
    </submittedName>
</protein>
<dbReference type="RefSeq" id="WP_092128432.1">
    <property type="nucleotide sequence ID" value="NZ_FMYU01000005.1"/>
</dbReference>
<dbReference type="PANTHER" id="PTHR10566:SF113">
    <property type="entry name" value="PROTEIN ACTIVITY OF BC1 COMPLEX KINASE 7, CHLOROPLASTIC"/>
    <property type="match status" value="1"/>
</dbReference>
<evidence type="ECO:0000256" key="1">
    <source>
        <dbReference type="ARBA" id="ARBA00009670"/>
    </source>
</evidence>
<organism evidence="4 5">
    <name type="scientific">Desulfurella multipotens</name>
    <dbReference type="NCBI Taxonomy" id="79269"/>
    <lineage>
        <taxon>Bacteria</taxon>
        <taxon>Pseudomonadati</taxon>
        <taxon>Campylobacterota</taxon>
        <taxon>Desulfurellia</taxon>
        <taxon>Desulfurellales</taxon>
        <taxon>Desulfurellaceae</taxon>
        <taxon>Desulfurella</taxon>
    </lineage>
</organism>
<sequence length="540" mass="62325">MEIRRTFGNIKRFREISFILAKYGFGFVTKNIKFRKTKTSTTPEQFRKLLEELGPTFVKFGQLLSTQENILPYEFIEELKKLQDDVTPFEFSKVKAIIETEFKKPLNEIFSYFNENVEASASLGQVHKAILVDGQTVAIKVKRPNIEKIIQSDIELLKQIGDYLNSKLKLYFNFEIKPFILEFEETIKKELDYEIEAQYMQTFKENLAQFKNVYVPKVFWEYTSRNVLTMEFIDGYKATNIESIRQAGFDTQKLAIEGAKVFWTQIFDIGLFHADPHPGNIIIMHDGKICYLDYGMVGRVTEDDKLNLVEMILGFIQKDADKILISVSNFTLNANILNNAYLKSDIVELIDIYHSLPLKRIDISKVLRDLFRILKKYNIIISKNSLRLLRAIIIADGVGRQFYPDFNFTEIAKPYFESFAKKLYSPFRILKKILQPNATYAIIANKIPFLFKKAEDVLESGQVKIEIQINELDKLINTIRLVARQIGISLIISSIILGTSILIKDHLGKTVFGLPIKLVISVIIIIILGIGIYKAEKELK</sequence>
<evidence type="ECO:0000313" key="4">
    <source>
        <dbReference type="EMBL" id="SDC45318.1"/>
    </source>
</evidence>